<proteinExistence type="predicted"/>
<evidence type="ECO:0008006" key="4">
    <source>
        <dbReference type="Google" id="ProtNLM"/>
    </source>
</evidence>
<dbReference type="Gene3D" id="3.40.850.10">
    <property type="entry name" value="Kinesin motor domain"/>
    <property type="match status" value="1"/>
</dbReference>
<reference evidence="2" key="1">
    <citation type="journal article" date="2020" name="Stud. Mycol.">
        <title>101 Dothideomycetes genomes: a test case for predicting lifestyles and emergence of pathogens.</title>
        <authorList>
            <person name="Haridas S."/>
            <person name="Albert R."/>
            <person name="Binder M."/>
            <person name="Bloem J."/>
            <person name="Labutti K."/>
            <person name="Salamov A."/>
            <person name="Andreopoulos B."/>
            <person name="Baker S."/>
            <person name="Barry K."/>
            <person name="Bills G."/>
            <person name="Bluhm B."/>
            <person name="Cannon C."/>
            <person name="Castanera R."/>
            <person name="Culley D."/>
            <person name="Daum C."/>
            <person name="Ezra D."/>
            <person name="Gonzalez J."/>
            <person name="Henrissat B."/>
            <person name="Kuo A."/>
            <person name="Liang C."/>
            <person name="Lipzen A."/>
            <person name="Lutzoni F."/>
            <person name="Magnuson J."/>
            <person name="Mondo S."/>
            <person name="Nolan M."/>
            <person name="Ohm R."/>
            <person name="Pangilinan J."/>
            <person name="Park H.-J."/>
            <person name="Ramirez L."/>
            <person name="Alfaro M."/>
            <person name="Sun H."/>
            <person name="Tritt A."/>
            <person name="Yoshinaga Y."/>
            <person name="Zwiers L.-H."/>
            <person name="Turgeon B."/>
            <person name="Goodwin S."/>
            <person name="Spatafora J."/>
            <person name="Crous P."/>
            <person name="Grigoriev I."/>
        </authorList>
    </citation>
    <scope>NUCLEOTIDE SEQUENCE</scope>
    <source>
        <strain evidence="2">SCOH1-5</strain>
    </source>
</reference>
<accession>A0A6A6F0K8</accession>
<name>A0A6A6F0K8_9PEZI</name>
<dbReference type="OrthoDB" id="123929at2759"/>
<gene>
    <name evidence="2" type="ORF">CERZMDRAFT_101855</name>
</gene>
<feature type="region of interest" description="Disordered" evidence="1">
    <location>
        <begin position="87"/>
        <end position="111"/>
    </location>
</feature>
<evidence type="ECO:0000256" key="1">
    <source>
        <dbReference type="SAM" id="MobiDB-lite"/>
    </source>
</evidence>
<evidence type="ECO:0000313" key="3">
    <source>
        <dbReference type="Proteomes" id="UP000799539"/>
    </source>
</evidence>
<dbReference type="InterPro" id="IPR036961">
    <property type="entry name" value="Kinesin_motor_dom_sf"/>
</dbReference>
<sequence>MENMKSTSLFDVFLRLRPTSSSSSTHTTINPSTNDTRRKAVETFKLTSMFEKDAEPRDVCLRHGKHEVNLVESANDEELPTHITINRASDTQHHQPSSRHTSPSTKRPTHIIIYPPTNDTRRKAVGTFEYTGVFEEDAQQRDVFDSTGINSSFKGVISESGKLGRGGLLATLGVSGSRKSHTILGDKCRRGLIRLTLLILLDGGSAFMQEQIINYVHHRDQIVTFTISYLEVLRIQLVRDEVGSSIISYVPIP</sequence>
<dbReference type="AlphaFoldDB" id="A0A6A6F0K8"/>
<organism evidence="2 3">
    <name type="scientific">Cercospora zeae-maydis SCOH1-5</name>
    <dbReference type="NCBI Taxonomy" id="717836"/>
    <lineage>
        <taxon>Eukaryota</taxon>
        <taxon>Fungi</taxon>
        <taxon>Dikarya</taxon>
        <taxon>Ascomycota</taxon>
        <taxon>Pezizomycotina</taxon>
        <taxon>Dothideomycetes</taxon>
        <taxon>Dothideomycetidae</taxon>
        <taxon>Mycosphaerellales</taxon>
        <taxon>Mycosphaerellaceae</taxon>
        <taxon>Cercospora</taxon>
    </lineage>
</organism>
<evidence type="ECO:0000313" key="2">
    <source>
        <dbReference type="EMBL" id="KAF2208008.1"/>
    </source>
</evidence>
<dbReference type="Proteomes" id="UP000799539">
    <property type="component" value="Unassembled WGS sequence"/>
</dbReference>
<dbReference type="InterPro" id="IPR027417">
    <property type="entry name" value="P-loop_NTPase"/>
</dbReference>
<dbReference type="EMBL" id="ML992698">
    <property type="protein sequence ID" value="KAF2208008.1"/>
    <property type="molecule type" value="Genomic_DNA"/>
</dbReference>
<dbReference type="SUPFAM" id="SSF52540">
    <property type="entry name" value="P-loop containing nucleoside triphosphate hydrolases"/>
    <property type="match status" value="1"/>
</dbReference>
<feature type="compositionally biased region" description="Polar residues" evidence="1">
    <location>
        <begin position="87"/>
        <end position="106"/>
    </location>
</feature>
<keyword evidence="3" id="KW-1185">Reference proteome</keyword>
<protein>
    <recommendedName>
        <fullName evidence="4">Kinesin motor domain-containing protein</fullName>
    </recommendedName>
</protein>